<dbReference type="PANTHER" id="PTHR43135:SF3">
    <property type="entry name" value="ALPHA-D-RIBOSE 1-METHYLPHOSPHONATE 5-TRIPHOSPHATE DIPHOSPHATASE"/>
    <property type="match status" value="1"/>
</dbReference>
<dbReference type="EMBL" id="BMZC01000006">
    <property type="protein sequence ID" value="GGZ65023.1"/>
    <property type="molecule type" value="Genomic_DNA"/>
</dbReference>
<dbReference type="Gene3D" id="1.20.58.520">
    <property type="entry name" value="Amidohydrolase"/>
    <property type="match status" value="1"/>
</dbReference>
<dbReference type="GO" id="GO:0016810">
    <property type="term" value="F:hydrolase activity, acting on carbon-nitrogen (but not peptide) bonds"/>
    <property type="evidence" value="ECO:0007669"/>
    <property type="project" value="InterPro"/>
</dbReference>
<feature type="chain" id="PRO_5034840961" evidence="1">
    <location>
        <begin position="31"/>
        <end position="479"/>
    </location>
</feature>
<reference evidence="3" key="1">
    <citation type="journal article" date="2014" name="Int. J. Syst. Evol. Microbiol.">
        <title>Complete genome sequence of Corynebacterium casei LMG S-19264T (=DSM 44701T), isolated from a smear-ripened cheese.</title>
        <authorList>
            <consortium name="US DOE Joint Genome Institute (JGI-PGF)"/>
            <person name="Walter F."/>
            <person name="Albersmeier A."/>
            <person name="Kalinowski J."/>
            <person name="Ruckert C."/>
        </authorList>
    </citation>
    <scope>NUCLEOTIDE SEQUENCE</scope>
    <source>
        <strain evidence="3">KCTC 32337</strain>
    </source>
</reference>
<accession>A0A8H9ID55</accession>
<name>A0A8H9ID55_9ALTE</name>
<dbReference type="SUPFAM" id="SSF51338">
    <property type="entry name" value="Composite domain of metallo-dependent hydrolases"/>
    <property type="match status" value="1"/>
</dbReference>
<keyword evidence="1" id="KW-0732">Signal</keyword>
<dbReference type="InterPro" id="IPR051781">
    <property type="entry name" value="Metallo-dep_Hydrolase"/>
</dbReference>
<proteinExistence type="predicted"/>
<feature type="signal peptide" evidence="1">
    <location>
        <begin position="1"/>
        <end position="30"/>
    </location>
</feature>
<dbReference type="Gene3D" id="3.40.50.10910">
    <property type="entry name" value="Amidohydrolase"/>
    <property type="match status" value="1"/>
</dbReference>
<dbReference type="SUPFAM" id="SSF51556">
    <property type="entry name" value="Metallo-dependent hydrolases"/>
    <property type="match status" value="1"/>
</dbReference>
<gene>
    <name evidence="3" type="ORF">GCM10011274_23890</name>
</gene>
<dbReference type="AlphaFoldDB" id="A0A8H9ID55"/>
<evidence type="ECO:0000313" key="4">
    <source>
        <dbReference type="Proteomes" id="UP000622604"/>
    </source>
</evidence>
<dbReference type="Gene3D" id="3.30.110.90">
    <property type="entry name" value="Amidohydrolase"/>
    <property type="match status" value="1"/>
</dbReference>
<dbReference type="RefSeq" id="WP_191866134.1">
    <property type="nucleotide sequence ID" value="NZ_BMZC01000006.1"/>
</dbReference>
<dbReference type="Proteomes" id="UP000622604">
    <property type="component" value="Unassembled WGS sequence"/>
</dbReference>
<protein>
    <submittedName>
        <fullName evidence="3">Amidohydrolase</fullName>
    </submittedName>
</protein>
<evidence type="ECO:0000313" key="3">
    <source>
        <dbReference type="EMBL" id="GGZ65023.1"/>
    </source>
</evidence>
<feature type="domain" description="Amidohydrolase-related" evidence="2">
    <location>
        <begin position="97"/>
        <end position="450"/>
    </location>
</feature>
<sequence>MPYSKNPLLALSRCTSLLVLLGGIFSSVNAYGVDEEFINYDQNEIAIVNVTLIDGTGAPPKTNQAVLIKSGHIAAVDSAKDIKISQTTTVIDGTGKTLIPGLVMMHEHMFYPTGNAHYTEMLYSFPRLYLAGGATTVRTAGTTAPYGDLNLRDAINSGKTMGPDIDVTAPYLNGPGLPILKIKSLRDAQDAKNMMQYWDQEGVTSYKAYMHIHQDELAQVLSSAHQRKRKVTGHLCSITYKEAAELGIDNLEHGFFAATDFVKDKKKNQCPAAELHQSLVDLDINAPEVEALISLLVSKNVALTSTLTVFETFTQGRPKAYPLALEALIPQVREQYETRWQKIAQQENATWPIVFKKMMQLEKRFVEAGGTLMAGTDPTGYGGVIAGFSNQRQIELLVEAGFSIQQAIKIATLNGATFLERDTKIGSIEAGKQADLVLIDGELINDTSAIRDMTVVFKHGVGYNVSKIVQQTKSVVGLH</sequence>
<dbReference type="PANTHER" id="PTHR43135">
    <property type="entry name" value="ALPHA-D-RIBOSE 1-METHYLPHOSPHONATE 5-TRIPHOSPHATE DIPHOSPHATASE"/>
    <property type="match status" value="1"/>
</dbReference>
<dbReference type="Pfam" id="PF01979">
    <property type="entry name" value="Amidohydro_1"/>
    <property type="match status" value="1"/>
</dbReference>
<organism evidence="3 4">
    <name type="scientific">Paraglaciecola chathamensis</name>
    <dbReference type="NCBI Taxonomy" id="368405"/>
    <lineage>
        <taxon>Bacteria</taxon>
        <taxon>Pseudomonadati</taxon>
        <taxon>Pseudomonadota</taxon>
        <taxon>Gammaproteobacteria</taxon>
        <taxon>Alteromonadales</taxon>
        <taxon>Alteromonadaceae</taxon>
        <taxon>Paraglaciecola</taxon>
    </lineage>
</organism>
<dbReference type="Gene3D" id="2.30.40.10">
    <property type="entry name" value="Urease, subunit C, domain 1"/>
    <property type="match status" value="1"/>
</dbReference>
<reference evidence="3" key="2">
    <citation type="submission" date="2020-09" db="EMBL/GenBank/DDBJ databases">
        <authorList>
            <person name="Sun Q."/>
            <person name="Kim S."/>
        </authorList>
    </citation>
    <scope>NUCLEOTIDE SEQUENCE</scope>
    <source>
        <strain evidence="3">KCTC 32337</strain>
    </source>
</reference>
<dbReference type="InterPro" id="IPR032466">
    <property type="entry name" value="Metal_Hydrolase"/>
</dbReference>
<evidence type="ECO:0000259" key="2">
    <source>
        <dbReference type="Pfam" id="PF01979"/>
    </source>
</evidence>
<dbReference type="InterPro" id="IPR011059">
    <property type="entry name" value="Metal-dep_hydrolase_composite"/>
</dbReference>
<comment type="caution">
    <text evidence="3">The sequence shown here is derived from an EMBL/GenBank/DDBJ whole genome shotgun (WGS) entry which is preliminary data.</text>
</comment>
<dbReference type="InterPro" id="IPR006680">
    <property type="entry name" value="Amidohydro-rel"/>
</dbReference>
<evidence type="ECO:0000256" key="1">
    <source>
        <dbReference type="SAM" id="SignalP"/>
    </source>
</evidence>